<accession>A0ABP7KE84</accession>
<feature type="coiled-coil region" evidence="2">
    <location>
        <begin position="54"/>
        <end position="132"/>
    </location>
</feature>
<sequence>MRHAVRQRSEEEDEESVFVSMTDMTVSFLFIVMILLAFFATQIAPGETVPKELLDERDAHVAQLIEELQSYRSEENSLIPRLQSENQILQSRVQELEVTLQAITQELGIPEANDAVEKIAQLRLELSRLHEILANSGGENRIERYNTLVSIQRAQILQDLRDRIVAADPSIEVGISRDQDALQFKGDGLFASGSPVPSRQGREKMRLIAEILRDVIGCISFGERSNIEQSCNEHIAILDALQIEGHADSDGLDVSNMDLSAQRGSAIYREMISASPDLLEFVNFKTQPVLSVAGYGEGRPIADETLPGGKDANRRIDIRFIMFSPADEESIPADVSDLSRIRDLLLSGERL</sequence>
<comment type="caution">
    <text evidence="5">The sequence shown here is derived from an EMBL/GenBank/DDBJ whole genome shotgun (WGS) entry which is preliminary data.</text>
</comment>
<dbReference type="InterPro" id="IPR050330">
    <property type="entry name" value="Bact_OuterMem_StrucFunc"/>
</dbReference>
<keyword evidence="3" id="KW-1133">Transmembrane helix</keyword>
<dbReference type="PANTHER" id="PTHR30329">
    <property type="entry name" value="STATOR ELEMENT OF FLAGELLAR MOTOR COMPLEX"/>
    <property type="match status" value="1"/>
</dbReference>
<keyword evidence="3" id="KW-0812">Transmembrane</keyword>
<feature type="domain" description="OmpA-like" evidence="4">
    <location>
        <begin position="177"/>
        <end position="324"/>
    </location>
</feature>
<protein>
    <submittedName>
        <fullName evidence="5">OmpA family protein</fullName>
    </submittedName>
</protein>
<proteinExistence type="predicted"/>
<dbReference type="EMBL" id="BAABDF010000007">
    <property type="protein sequence ID" value="GAA3874403.1"/>
    <property type="molecule type" value="Genomic_DNA"/>
</dbReference>
<evidence type="ECO:0000256" key="1">
    <source>
        <dbReference type="PROSITE-ProRule" id="PRU00473"/>
    </source>
</evidence>
<dbReference type="CDD" id="cd07185">
    <property type="entry name" value="OmpA_C-like"/>
    <property type="match status" value="1"/>
</dbReference>
<feature type="transmembrane region" description="Helical" evidence="3">
    <location>
        <begin position="21"/>
        <end position="40"/>
    </location>
</feature>
<dbReference type="PROSITE" id="PS51123">
    <property type="entry name" value="OMPA_2"/>
    <property type="match status" value="1"/>
</dbReference>
<dbReference type="InterPro" id="IPR006665">
    <property type="entry name" value="OmpA-like"/>
</dbReference>
<dbReference type="PANTHER" id="PTHR30329:SF20">
    <property type="entry name" value="EXPORTED PROTEIN"/>
    <property type="match status" value="1"/>
</dbReference>
<dbReference type="Gene3D" id="3.30.1330.60">
    <property type="entry name" value="OmpA-like domain"/>
    <property type="match status" value="1"/>
</dbReference>
<evidence type="ECO:0000259" key="4">
    <source>
        <dbReference type="PROSITE" id="PS51123"/>
    </source>
</evidence>
<evidence type="ECO:0000313" key="6">
    <source>
        <dbReference type="Proteomes" id="UP001399917"/>
    </source>
</evidence>
<reference evidence="6" key="1">
    <citation type="journal article" date="2019" name="Int. J. Syst. Evol. Microbiol.">
        <title>The Global Catalogue of Microorganisms (GCM) 10K type strain sequencing project: providing services to taxonomists for standard genome sequencing and annotation.</title>
        <authorList>
            <consortium name="The Broad Institute Genomics Platform"/>
            <consortium name="The Broad Institute Genome Sequencing Center for Infectious Disease"/>
            <person name="Wu L."/>
            <person name="Ma J."/>
        </authorList>
    </citation>
    <scope>NUCLEOTIDE SEQUENCE [LARGE SCALE GENOMIC DNA]</scope>
    <source>
        <strain evidence="6">JCM 17190</strain>
    </source>
</reference>
<organism evidence="5 6">
    <name type="scientific">Celeribacter arenosi</name>
    <dbReference type="NCBI Taxonomy" id="792649"/>
    <lineage>
        <taxon>Bacteria</taxon>
        <taxon>Pseudomonadati</taxon>
        <taxon>Pseudomonadota</taxon>
        <taxon>Alphaproteobacteria</taxon>
        <taxon>Rhodobacterales</taxon>
        <taxon>Roseobacteraceae</taxon>
        <taxon>Celeribacter</taxon>
    </lineage>
</organism>
<dbReference type="SUPFAM" id="SSF103088">
    <property type="entry name" value="OmpA-like"/>
    <property type="match status" value="1"/>
</dbReference>
<evidence type="ECO:0000256" key="2">
    <source>
        <dbReference type="SAM" id="Coils"/>
    </source>
</evidence>
<keyword evidence="1 3" id="KW-0472">Membrane</keyword>
<name>A0ABP7KE84_9RHOB</name>
<evidence type="ECO:0000256" key="3">
    <source>
        <dbReference type="SAM" id="Phobius"/>
    </source>
</evidence>
<dbReference type="Proteomes" id="UP001399917">
    <property type="component" value="Unassembled WGS sequence"/>
</dbReference>
<keyword evidence="2" id="KW-0175">Coiled coil</keyword>
<evidence type="ECO:0000313" key="5">
    <source>
        <dbReference type="EMBL" id="GAA3874403.1"/>
    </source>
</evidence>
<keyword evidence="6" id="KW-1185">Reference proteome</keyword>
<gene>
    <name evidence="5" type="ORF">GCM10022404_25340</name>
</gene>
<dbReference type="InterPro" id="IPR036737">
    <property type="entry name" value="OmpA-like_sf"/>
</dbReference>